<reference evidence="1 2" key="1">
    <citation type="submission" date="2022-05" db="EMBL/GenBank/DDBJ databases">
        <authorList>
            <consortium name="Genoscope - CEA"/>
            <person name="William W."/>
        </authorList>
    </citation>
    <scope>NUCLEOTIDE SEQUENCE [LARGE SCALE GENOMIC DNA]</scope>
</reference>
<proteinExistence type="predicted"/>
<keyword evidence="2" id="KW-1185">Reference proteome</keyword>
<name>A0ABN8LHN1_9CNID</name>
<sequence>MMDLPSVVEAIIDLITHIERLENSENGCEIGSITQILDYISRMLVNLEVPDEIVNTMRGLYKSVVQLEANHNVVASDGYAAPAFCTGTRGRPPYEIPREQLSFLSD</sequence>
<evidence type="ECO:0000313" key="2">
    <source>
        <dbReference type="Proteomes" id="UP001159427"/>
    </source>
</evidence>
<dbReference type="EMBL" id="CALNXI010000044">
    <property type="protein sequence ID" value="CAH3016632.1"/>
    <property type="molecule type" value="Genomic_DNA"/>
</dbReference>
<accession>A0ABN8LHN1</accession>
<protein>
    <submittedName>
        <fullName evidence="1">Uncharacterized protein</fullName>
    </submittedName>
</protein>
<comment type="caution">
    <text evidence="1">The sequence shown here is derived from an EMBL/GenBank/DDBJ whole genome shotgun (WGS) entry which is preliminary data.</text>
</comment>
<dbReference type="Proteomes" id="UP001159427">
    <property type="component" value="Unassembled WGS sequence"/>
</dbReference>
<evidence type="ECO:0000313" key="1">
    <source>
        <dbReference type="EMBL" id="CAH3016632.1"/>
    </source>
</evidence>
<gene>
    <name evidence="1" type="ORF">PEVE_00030904</name>
</gene>
<organism evidence="1 2">
    <name type="scientific">Porites evermanni</name>
    <dbReference type="NCBI Taxonomy" id="104178"/>
    <lineage>
        <taxon>Eukaryota</taxon>
        <taxon>Metazoa</taxon>
        <taxon>Cnidaria</taxon>
        <taxon>Anthozoa</taxon>
        <taxon>Hexacorallia</taxon>
        <taxon>Scleractinia</taxon>
        <taxon>Fungiina</taxon>
        <taxon>Poritidae</taxon>
        <taxon>Porites</taxon>
    </lineage>
</organism>